<evidence type="ECO:0000256" key="6">
    <source>
        <dbReference type="ARBA" id="ARBA00022840"/>
    </source>
</evidence>
<evidence type="ECO:0000313" key="11">
    <source>
        <dbReference type="EMBL" id="WTT23306.1"/>
    </source>
</evidence>
<evidence type="ECO:0000256" key="3">
    <source>
        <dbReference type="ARBA" id="ARBA00022679"/>
    </source>
</evidence>
<dbReference type="EC" id="2.7.11.1" evidence="1"/>
<gene>
    <name evidence="11" type="ORF">OHA22_00495</name>
</gene>
<keyword evidence="9" id="KW-0472">Membrane</keyword>
<dbReference type="PANTHER" id="PTHR43289:SF6">
    <property type="entry name" value="SERINE_THREONINE-PROTEIN KINASE NEKL-3"/>
    <property type="match status" value="1"/>
</dbReference>
<proteinExistence type="predicted"/>
<keyword evidence="4 7" id="KW-0547">Nucleotide-binding</keyword>
<dbReference type="Gene3D" id="1.10.510.10">
    <property type="entry name" value="Transferase(Phosphotransferase) domain 1"/>
    <property type="match status" value="1"/>
</dbReference>
<accession>A0AAU2AGG1</accession>
<dbReference type="GO" id="GO:0004674">
    <property type="term" value="F:protein serine/threonine kinase activity"/>
    <property type="evidence" value="ECO:0007669"/>
    <property type="project" value="UniProtKB-KW"/>
</dbReference>
<dbReference type="Pfam" id="PF00652">
    <property type="entry name" value="Ricin_B_lectin"/>
    <property type="match status" value="1"/>
</dbReference>
<dbReference type="InterPro" id="IPR035992">
    <property type="entry name" value="Ricin_B-like_lectins"/>
</dbReference>
<name>A0AAU2AGG1_9ACTN</name>
<keyword evidence="9" id="KW-1133">Transmembrane helix</keyword>
<dbReference type="EMBL" id="CP108222">
    <property type="protein sequence ID" value="WTT23306.1"/>
    <property type="molecule type" value="Genomic_DNA"/>
</dbReference>
<dbReference type="SMART" id="SM00220">
    <property type="entry name" value="S_TKc"/>
    <property type="match status" value="1"/>
</dbReference>
<evidence type="ECO:0000256" key="4">
    <source>
        <dbReference type="ARBA" id="ARBA00022741"/>
    </source>
</evidence>
<dbReference type="PROSITE" id="PS50011">
    <property type="entry name" value="PROTEIN_KINASE_DOM"/>
    <property type="match status" value="1"/>
</dbReference>
<dbReference type="PANTHER" id="PTHR43289">
    <property type="entry name" value="MITOGEN-ACTIVATED PROTEIN KINASE KINASE KINASE 20-RELATED"/>
    <property type="match status" value="1"/>
</dbReference>
<dbReference type="SUPFAM" id="SSF50370">
    <property type="entry name" value="Ricin B-like lectins"/>
    <property type="match status" value="1"/>
</dbReference>
<dbReference type="PROSITE" id="PS00108">
    <property type="entry name" value="PROTEIN_KINASE_ST"/>
    <property type="match status" value="1"/>
</dbReference>
<dbReference type="PROSITE" id="PS50231">
    <property type="entry name" value="RICIN_B_LECTIN"/>
    <property type="match status" value="1"/>
</dbReference>
<evidence type="ECO:0000256" key="7">
    <source>
        <dbReference type="PROSITE-ProRule" id="PRU10141"/>
    </source>
</evidence>
<evidence type="ECO:0000256" key="5">
    <source>
        <dbReference type="ARBA" id="ARBA00022777"/>
    </source>
</evidence>
<dbReference type="PROSITE" id="PS00107">
    <property type="entry name" value="PROTEIN_KINASE_ATP"/>
    <property type="match status" value="1"/>
</dbReference>
<dbReference type="SUPFAM" id="SSF56112">
    <property type="entry name" value="Protein kinase-like (PK-like)"/>
    <property type="match status" value="1"/>
</dbReference>
<protein>
    <recommendedName>
        <fullName evidence="1">non-specific serine/threonine protein kinase</fullName>
        <ecNumber evidence="1">2.7.11.1</ecNumber>
    </recommendedName>
</protein>
<dbReference type="CDD" id="cd14014">
    <property type="entry name" value="STKc_PknB_like"/>
    <property type="match status" value="1"/>
</dbReference>
<evidence type="ECO:0000256" key="9">
    <source>
        <dbReference type="SAM" id="Phobius"/>
    </source>
</evidence>
<sequence length="563" mass="58010">MLEQLGSGGMGTVWRARDTVLQRDVALKEVRFAGPSVAGAAPGDLDVQHERVLREGRALARLRHPNVVTIHHIVDQDPYPWLVMEFVPGLSLQDRLTTGPLDPREAARVGRDVLAALRTAHAAGVHHRDVKPANILLREGPEHTTTAVLTDFGIAGLPGVSRLTHTGEMVGSPEFMAPERIRGADDAPASDLWSLGMTLYVCVEGTSPMRRATSLATLAAVLGEPVPPPVHAGPLAPVLSRLLVADHQERPDAAELDALLAAAVDDAARLNAPAMLNPSAPRPTTPAQDEPSDSEADGLPPTARLEAPASRLFFRRATPVVGAAVAVAALIAAAAYLSLRSPEGGTVQAADGTGAVATVTATAVVPGASGTAAKSPATSPAPESEAGTTGRTAGTTGASDTSETSDASDTPGAEEVAASPHDTDSPTSTPTSTATSTGSGEVVSSFALRGRQSGRCLTANLYSAAIRTCTGGSAQAWALGSDGTLKGIHGYLTATAGSYALKTTAEYTADGLQRWALDSSGEIRNEETGNCLNVDGQEVADGTKVTLRDCTGETNQAWARTEQ</sequence>
<keyword evidence="2 11" id="KW-0723">Serine/threonine-protein kinase</keyword>
<dbReference type="AlphaFoldDB" id="A0AAU2AGG1"/>
<feature type="region of interest" description="Disordered" evidence="8">
    <location>
        <begin position="274"/>
        <end position="302"/>
    </location>
</feature>
<evidence type="ECO:0000256" key="8">
    <source>
        <dbReference type="SAM" id="MobiDB-lite"/>
    </source>
</evidence>
<feature type="binding site" evidence="7">
    <location>
        <position position="28"/>
    </location>
    <ligand>
        <name>ATP</name>
        <dbReference type="ChEBI" id="CHEBI:30616"/>
    </ligand>
</feature>
<organism evidence="11">
    <name type="scientific">Streptomyces sp. NBC_00093</name>
    <dbReference type="NCBI Taxonomy" id="2975649"/>
    <lineage>
        <taxon>Bacteria</taxon>
        <taxon>Bacillati</taxon>
        <taxon>Actinomycetota</taxon>
        <taxon>Actinomycetes</taxon>
        <taxon>Kitasatosporales</taxon>
        <taxon>Streptomycetaceae</taxon>
        <taxon>Streptomyces</taxon>
    </lineage>
</organism>
<keyword evidence="5 11" id="KW-0418">Kinase</keyword>
<evidence type="ECO:0000256" key="2">
    <source>
        <dbReference type="ARBA" id="ARBA00022527"/>
    </source>
</evidence>
<dbReference type="Gene3D" id="2.80.10.50">
    <property type="match status" value="1"/>
</dbReference>
<dbReference type="GO" id="GO:0005524">
    <property type="term" value="F:ATP binding"/>
    <property type="evidence" value="ECO:0007669"/>
    <property type="project" value="UniProtKB-UniRule"/>
</dbReference>
<dbReference type="InterPro" id="IPR000772">
    <property type="entry name" value="Ricin_B_lectin"/>
</dbReference>
<feature type="compositionally biased region" description="Low complexity" evidence="8">
    <location>
        <begin position="369"/>
        <end position="410"/>
    </location>
</feature>
<dbReference type="Pfam" id="PF00069">
    <property type="entry name" value="Pkinase"/>
    <property type="match status" value="1"/>
</dbReference>
<dbReference type="InterPro" id="IPR017441">
    <property type="entry name" value="Protein_kinase_ATP_BS"/>
</dbReference>
<dbReference type="SMART" id="SM00458">
    <property type="entry name" value="RICIN"/>
    <property type="match status" value="1"/>
</dbReference>
<evidence type="ECO:0000259" key="10">
    <source>
        <dbReference type="PROSITE" id="PS50011"/>
    </source>
</evidence>
<keyword evidence="9" id="KW-0812">Transmembrane</keyword>
<reference evidence="11" key="1">
    <citation type="submission" date="2022-10" db="EMBL/GenBank/DDBJ databases">
        <title>The complete genomes of actinobacterial strains from the NBC collection.</title>
        <authorList>
            <person name="Joergensen T.S."/>
            <person name="Alvarez Arevalo M."/>
            <person name="Sterndorff E.B."/>
            <person name="Faurdal D."/>
            <person name="Vuksanovic O."/>
            <person name="Mourched A.-S."/>
            <person name="Charusanti P."/>
            <person name="Shaw S."/>
            <person name="Blin K."/>
            <person name="Weber T."/>
        </authorList>
    </citation>
    <scope>NUCLEOTIDE SEQUENCE</scope>
    <source>
        <strain evidence="11">NBC_00093</strain>
    </source>
</reference>
<feature type="domain" description="Protein kinase" evidence="10">
    <location>
        <begin position="1"/>
        <end position="260"/>
    </location>
</feature>
<feature type="compositionally biased region" description="Low complexity" evidence="8">
    <location>
        <begin position="425"/>
        <end position="441"/>
    </location>
</feature>
<keyword evidence="3" id="KW-0808">Transferase</keyword>
<feature type="region of interest" description="Disordered" evidence="8">
    <location>
        <begin position="369"/>
        <end position="441"/>
    </location>
</feature>
<dbReference type="InterPro" id="IPR011009">
    <property type="entry name" value="Kinase-like_dom_sf"/>
</dbReference>
<feature type="transmembrane region" description="Helical" evidence="9">
    <location>
        <begin position="320"/>
        <end position="339"/>
    </location>
</feature>
<keyword evidence="6 7" id="KW-0067">ATP-binding</keyword>
<evidence type="ECO:0000256" key="1">
    <source>
        <dbReference type="ARBA" id="ARBA00012513"/>
    </source>
</evidence>
<dbReference type="InterPro" id="IPR000719">
    <property type="entry name" value="Prot_kinase_dom"/>
</dbReference>
<dbReference type="InterPro" id="IPR008271">
    <property type="entry name" value="Ser/Thr_kinase_AS"/>
</dbReference>